<dbReference type="Gene3D" id="2.30.30.60">
    <property type="match status" value="1"/>
</dbReference>
<name>A0AAU7NZ09_9GAMM</name>
<evidence type="ECO:0000256" key="6">
    <source>
        <dbReference type="ARBA" id="ARBA00023136"/>
    </source>
</evidence>
<feature type="chain" id="PRO_5043784002" evidence="8">
    <location>
        <begin position="25"/>
        <end position="805"/>
    </location>
</feature>
<evidence type="ECO:0000256" key="1">
    <source>
        <dbReference type="ARBA" id="ARBA00004651"/>
    </source>
</evidence>
<comment type="similarity">
    <text evidence="2">Belongs to the MscS (TC 1.A.23) family.</text>
</comment>
<sequence length="805" mass="88891">MKFKRVLSLLLLFIFFADGFWAQAEQSKPIAQRLVQWNSEVEKSTGKLENSELDDDELKTLRGKLSEIREKARSAAGEIDLALEPLRDELEALGPEPAEDEPKELASIAEKRKLLNRRIAIMEGQRKEVELLLSLLEKTLKQLSAIRIDRFTQKTFARDVSALAPEIWRKGMADLVDEFIETRQQFNKWQSEKKFSKHLKRTFIYLIGVLFACSLVIWPVSVWLSRKFADVAKERAPTYLDLLRAALIVILVRFLPPMVLALSAYLVLSYGFELGGVSRDSAFFVLAAVLMIALVTAVSRALLSPDSRHMRLMPLGDDAARYIHRIIIALAGVFAIDMILGAWLSGSGASLELTVLRKFVIGLLIAGLLLALVVRRSLWLSSTSEHPIIGGKSLFWKGLCGLIMVLALTIPISAIAGYVSFSRLLATQIILTGGLFILVSVIIALCSEVIDELFNKDAVLGSKVRFNLALTEEGSELLRFWIKVAVKLIVYVTAVLLLLVMWGAGGEDLSDWLYRAFFGFKVGGVTVSIAAIFFAIALFSGVLVLTRLLQNFLEYRVLAKTRIDYGVQHSIRASVGYIGFVLAALFAISTLGIDLGKLAIIAGALSVGIGFGLQNVVNNFVSGLILLAERPIKVGDWVVVGDKQGTIKKINVRATEIQTFDRASVFIPNSDLISNPLLNWTHADKTGRVIVPVGVAYGSDTQKIKDILLQVASAHPAIFKVPSPTVIFKGFGDSSLNFELRAFIEDVGNVVAVNSELCFAIDAAFREHGVEIPFPQQDIHWKDLARLESLVMKIISDKRSGHDNS</sequence>
<dbReference type="Pfam" id="PF21082">
    <property type="entry name" value="MS_channel_3rd"/>
    <property type="match status" value="1"/>
</dbReference>
<feature type="transmembrane region" description="Helical" evidence="7">
    <location>
        <begin position="245"/>
        <end position="270"/>
    </location>
</feature>
<dbReference type="InterPro" id="IPR010920">
    <property type="entry name" value="LSM_dom_sf"/>
</dbReference>
<dbReference type="PANTHER" id="PTHR30347:SF1">
    <property type="entry name" value="MECHANOSENSITIVE CHANNEL MSCK"/>
    <property type="match status" value="1"/>
</dbReference>
<feature type="transmembrane region" description="Helical" evidence="7">
    <location>
        <begin position="425"/>
        <end position="446"/>
    </location>
</feature>
<dbReference type="Gene3D" id="1.10.287.1260">
    <property type="match status" value="1"/>
</dbReference>
<comment type="subcellular location">
    <subcellularLocation>
        <location evidence="1">Cell membrane</location>
        <topology evidence="1">Multi-pass membrane protein</topology>
    </subcellularLocation>
</comment>
<dbReference type="AlphaFoldDB" id="A0AAU7NZ09"/>
<dbReference type="Gene3D" id="3.30.70.100">
    <property type="match status" value="1"/>
</dbReference>
<evidence type="ECO:0000256" key="2">
    <source>
        <dbReference type="ARBA" id="ARBA00008017"/>
    </source>
</evidence>
<feature type="transmembrane region" description="Helical" evidence="7">
    <location>
        <begin position="394"/>
        <end position="419"/>
    </location>
</feature>
<feature type="transmembrane region" description="Helical" evidence="7">
    <location>
        <begin position="203"/>
        <end position="224"/>
    </location>
</feature>
<evidence type="ECO:0000256" key="3">
    <source>
        <dbReference type="ARBA" id="ARBA00022475"/>
    </source>
</evidence>
<evidence type="ECO:0000259" key="10">
    <source>
        <dbReference type="Pfam" id="PF21082"/>
    </source>
</evidence>
<evidence type="ECO:0000256" key="5">
    <source>
        <dbReference type="ARBA" id="ARBA00022989"/>
    </source>
</evidence>
<dbReference type="PANTHER" id="PTHR30347">
    <property type="entry name" value="POTASSIUM CHANNEL RELATED"/>
    <property type="match status" value="1"/>
</dbReference>
<evidence type="ECO:0000256" key="4">
    <source>
        <dbReference type="ARBA" id="ARBA00022692"/>
    </source>
</evidence>
<feature type="transmembrane region" description="Helical" evidence="7">
    <location>
        <begin position="282"/>
        <end position="303"/>
    </location>
</feature>
<feature type="domain" description="Mechanosensitive ion channel MscS" evidence="9">
    <location>
        <begin position="615"/>
        <end position="682"/>
    </location>
</feature>
<feature type="domain" description="Mechanosensitive ion channel MscS C-terminal" evidence="10">
    <location>
        <begin position="690"/>
        <end position="772"/>
    </location>
</feature>
<protein>
    <submittedName>
        <fullName evidence="11">Mechanosensitive ion channel domain-containing protein</fullName>
    </submittedName>
</protein>
<dbReference type="InterPro" id="IPR006685">
    <property type="entry name" value="MscS_channel_2nd"/>
</dbReference>
<evidence type="ECO:0000256" key="8">
    <source>
        <dbReference type="SAM" id="SignalP"/>
    </source>
</evidence>
<dbReference type="InterPro" id="IPR049278">
    <property type="entry name" value="MS_channel_C"/>
</dbReference>
<organism evidence="11 12">
    <name type="scientific">Methylomarinum roseum</name>
    <dbReference type="NCBI Taxonomy" id="3067653"/>
    <lineage>
        <taxon>Bacteria</taxon>
        <taxon>Pseudomonadati</taxon>
        <taxon>Pseudomonadota</taxon>
        <taxon>Gammaproteobacteria</taxon>
        <taxon>Methylococcales</taxon>
        <taxon>Methylococcaceae</taxon>
        <taxon>Methylomarinum</taxon>
    </lineage>
</organism>
<feature type="transmembrane region" description="Helical" evidence="7">
    <location>
        <begin position="484"/>
        <end position="505"/>
    </location>
</feature>
<dbReference type="SUPFAM" id="SSF82861">
    <property type="entry name" value="Mechanosensitive channel protein MscS (YggB), transmembrane region"/>
    <property type="match status" value="1"/>
</dbReference>
<feature type="transmembrane region" description="Helical" evidence="7">
    <location>
        <begin position="570"/>
        <end position="593"/>
    </location>
</feature>
<evidence type="ECO:0000256" key="7">
    <source>
        <dbReference type="SAM" id="Phobius"/>
    </source>
</evidence>
<accession>A0AAU7NZ09</accession>
<dbReference type="KEGG" id="mech:Q9L42_009345"/>
<evidence type="ECO:0000313" key="11">
    <source>
        <dbReference type="EMBL" id="XBS22315.1"/>
    </source>
</evidence>
<dbReference type="Proteomes" id="UP001225378">
    <property type="component" value="Chromosome"/>
</dbReference>
<gene>
    <name evidence="11" type="ORF">Q9L42_009345</name>
</gene>
<dbReference type="GO" id="GO:0005886">
    <property type="term" value="C:plasma membrane"/>
    <property type="evidence" value="ECO:0007669"/>
    <property type="project" value="UniProtKB-SubCell"/>
</dbReference>
<proteinExistence type="inferred from homology"/>
<evidence type="ECO:0000259" key="9">
    <source>
        <dbReference type="Pfam" id="PF00924"/>
    </source>
</evidence>
<dbReference type="GO" id="GO:0008381">
    <property type="term" value="F:mechanosensitive monoatomic ion channel activity"/>
    <property type="evidence" value="ECO:0007669"/>
    <property type="project" value="UniProtKB-ARBA"/>
</dbReference>
<dbReference type="SUPFAM" id="SSF50182">
    <property type="entry name" value="Sm-like ribonucleoproteins"/>
    <property type="match status" value="1"/>
</dbReference>
<dbReference type="InterPro" id="IPR052702">
    <property type="entry name" value="MscS-like_channel"/>
</dbReference>
<evidence type="ECO:0000313" key="12">
    <source>
        <dbReference type="Proteomes" id="UP001225378"/>
    </source>
</evidence>
<feature type="transmembrane region" description="Helical" evidence="7">
    <location>
        <begin position="525"/>
        <end position="549"/>
    </location>
</feature>
<keyword evidence="12" id="KW-1185">Reference proteome</keyword>
<keyword evidence="5 7" id="KW-1133">Transmembrane helix</keyword>
<keyword evidence="6 7" id="KW-0472">Membrane</keyword>
<reference evidence="11 12" key="1">
    <citation type="journal article" date="2024" name="Microbiology">
        <title>Methylomarinum rosea sp. nov., a novel halophilic methanotrophic bacterium from the hypersaline Lake Elton.</title>
        <authorList>
            <person name="Suleimanov R.Z."/>
            <person name="Oshkin I.Y."/>
            <person name="Danilova O.V."/>
            <person name="Suzina N.E."/>
            <person name="Dedysh S.N."/>
        </authorList>
    </citation>
    <scope>NUCLEOTIDE SEQUENCE [LARGE SCALE GENOMIC DNA]</scope>
    <source>
        <strain evidence="11 12">Ch1-1</strain>
    </source>
</reference>
<dbReference type="EMBL" id="CP157743">
    <property type="protein sequence ID" value="XBS22315.1"/>
    <property type="molecule type" value="Genomic_DNA"/>
</dbReference>
<keyword evidence="4 7" id="KW-0812">Transmembrane</keyword>
<dbReference type="Pfam" id="PF00924">
    <property type="entry name" value="MS_channel_2nd"/>
    <property type="match status" value="1"/>
</dbReference>
<feature type="transmembrane region" description="Helical" evidence="7">
    <location>
        <begin position="355"/>
        <end position="374"/>
    </location>
</feature>
<feature type="signal peptide" evidence="8">
    <location>
        <begin position="1"/>
        <end position="24"/>
    </location>
</feature>
<dbReference type="InterPro" id="IPR023408">
    <property type="entry name" value="MscS_beta-dom_sf"/>
</dbReference>
<dbReference type="InterPro" id="IPR011014">
    <property type="entry name" value="MscS_channel_TM-2"/>
</dbReference>
<dbReference type="RefSeq" id="WP_349432670.1">
    <property type="nucleotide sequence ID" value="NZ_CP157743.1"/>
</dbReference>
<feature type="transmembrane region" description="Helical" evidence="7">
    <location>
        <begin position="323"/>
        <end position="343"/>
    </location>
</feature>
<keyword evidence="8" id="KW-0732">Signal</keyword>
<keyword evidence="3" id="KW-1003">Cell membrane</keyword>
<dbReference type="SUPFAM" id="SSF82689">
    <property type="entry name" value="Mechanosensitive channel protein MscS (YggB), C-terminal domain"/>
    <property type="match status" value="1"/>
</dbReference>
<dbReference type="InterPro" id="IPR011066">
    <property type="entry name" value="MscS_channel_C_sf"/>
</dbReference>